<evidence type="ECO:0000256" key="2">
    <source>
        <dbReference type="ARBA" id="ARBA00005964"/>
    </source>
</evidence>
<evidence type="ECO:0000313" key="11">
    <source>
        <dbReference type="WBParaSite" id="GPLIN_000050900"/>
    </source>
</evidence>
<comment type="similarity">
    <text evidence="1">Belongs to the peptidase M28 family. M28B subfamily.</text>
</comment>
<organism evidence="10 11">
    <name type="scientific">Globodera pallida</name>
    <name type="common">Potato cyst nematode worm</name>
    <name type="synonym">Heterodera pallida</name>
    <dbReference type="NCBI Taxonomy" id="36090"/>
    <lineage>
        <taxon>Eukaryota</taxon>
        <taxon>Metazoa</taxon>
        <taxon>Ecdysozoa</taxon>
        <taxon>Nematoda</taxon>
        <taxon>Chromadorea</taxon>
        <taxon>Rhabditida</taxon>
        <taxon>Tylenchina</taxon>
        <taxon>Tylenchomorpha</taxon>
        <taxon>Tylenchoidea</taxon>
        <taxon>Heteroderidae</taxon>
        <taxon>Heteroderinae</taxon>
        <taxon>Globodera</taxon>
    </lineage>
</organism>
<dbReference type="PROSITE" id="PS00122">
    <property type="entry name" value="CARBOXYLESTERASE_B_1"/>
    <property type="match status" value="1"/>
</dbReference>
<evidence type="ECO:0000256" key="4">
    <source>
        <dbReference type="ARBA" id="ARBA00022801"/>
    </source>
</evidence>
<dbReference type="Gene3D" id="3.40.630.10">
    <property type="entry name" value="Zn peptidases"/>
    <property type="match status" value="1"/>
</dbReference>
<feature type="transmembrane region" description="Helical" evidence="5">
    <location>
        <begin position="23"/>
        <end position="50"/>
    </location>
</feature>
<dbReference type="Gene3D" id="3.40.50.1820">
    <property type="entry name" value="alpha/beta hydrolase"/>
    <property type="match status" value="1"/>
</dbReference>
<dbReference type="GO" id="GO:0052689">
    <property type="term" value="F:carboxylic ester hydrolase activity"/>
    <property type="evidence" value="ECO:0007669"/>
    <property type="project" value="UniProtKB-KW"/>
</dbReference>
<evidence type="ECO:0000259" key="8">
    <source>
        <dbReference type="Pfam" id="PF04253"/>
    </source>
</evidence>
<keyword evidence="4" id="KW-0378">Hydrolase</keyword>
<dbReference type="SUPFAM" id="SSF52025">
    <property type="entry name" value="PA domain"/>
    <property type="match status" value="1"/>
</dbReference>
<dbReference type="FunFam" id="3.40.630.10:FF:000101">
    <property type="entry name" value="N-acetylated alpha-linked acidic dipeptidase like 1"/>
    <property type="match status" value="1"/>
</dbReference>
<accession>A0A183BIT0</accession>
<dbReference type="Pfam" id="PF00135">
    <property type="entry name" value="COesterase"/>
    <property type="match status" value="1"/>
</dbReference>
<feature type="domain" description="PA" evidence="7">
    <location>
        <begin position="190"/>
        <end position="267"/>
    </location>
</feature>
<dbReference type="CDD" id="cd02121">
    <property type="entry name" value="PA_GCPII_like"/>
    <property type="match status" value="1"/>
</dbReference>
<reference evidence="11" key="3">
    <citation type="submission" date="2016-06" db="UniProtKB">
        <authorList>
            <consortium name="WormBaseParasite"/>
        </authorList>
    </citation>
    <scope>IDENTIFICATION</scope>
</reference>
<dbReference type="InterPro" id="IPR029058">
    <property type="entry name" value="AB_hydrolase_fold"/>
</dbReference>
<dbReference type="InterPro" id="IPR046450">
    <property type="entry name" value="PA_dom_sf"/>
</dbReference>
<sequence length="1282" mass="143050">MVVYKLNNFDSDSVSFRLSRNQALFYALVVLSLIVAIALLSAILLIQILAAQYGAKKVAFGTEEIRSSIFANIDSGRIAANLEAFTEKPHQAGTEANKKVADRIMETWKANGLEDVHQIPYDVLLSYPKWDTPNHVYVLASNDHVLFKTDGLSPDLTGNDSSPEASIQWLAYSPEGTVQGQPVYCHLGRVEDFDRLEKQFGIANLNGKIAIMRYGGAFRGDMVHHAFQRGAVGCILYSDPKDVAPEGQEHTFPSSIWMPPSGVQRGSTLKTNGDPLTPLLPSRKDFHKERLIEKVQLDPETMPQIPAIPLSYGDAYQILSRMDGPEVPSEWRGGLNITYRVGPGFKSGQGQTVRVEVHSKLEVRTIQNVVGYIWGSERPDEWVMLGNHYDAWVFGAIDPNSGSAILAEVGTGLAQTVRTTGWRPKRTVVFCAWDAEEYGLIGSTEFVEEFADVLKEKVVVYLNVDLIPSNQTLSVSTVPTLYRAAVDASKVVKNPLDDKLTVFDSWLEHYPPKTDWLQGVPEMRIPGGGSDHFTFLTFLGIPVIDFTYKNPKSSGYSNPLYHSRYELPFVNEHIFDNNHLAVHKAVGEYWAELARLFADSPLLPISATTFAHRFLADYLEGIKKPILSLNSQFPNDTEPAKSQLDNLIKNAHQFMAQAEAFEREQSANANLEWANVRLRKLDQCFVNPSMGIAREEPLKRHVLFATSKENFYASNTMAMVYKKIGQLRKANNGTERALRGNELALELAEEEVADFGNCAIGQAANVVHTMFGPVRGFTAIDGANSSLVDAFLGIPFAQPPIGHLRFEKPRPLMTAWESVLDGTEHKKSCVPHARPDWLSELLQQNTFSEDCLYLNIFAPHGANKWDELLPVLVLIHGGAFSVGSSRQFVDHKDIGTKFVSHGIVVVSVQYRLGVFGFASTGDAQMPGNLGLWDQLAALQFIKQNIRRFGGNPDDVTLLGHSAGAASISGLSASPHSRHLFTRAIQMAGSMYSSFMIGPQVHSVTTELAETVGCEVPIKECLRRKSVNEIHAAIEKMGPAKARFGPRIDGDFFPNDIPSLVDTSPKKPTLIGFTDLEALQFTLLYGQNSTIMALALPWTEIDNYGAEQFEDFLLGQIATARRFGPRASALLSDLIFNLPIVTEIQHKSSRGWPVHFYVHGHVNEQAFPKEVPIHESFHGNDLNYVFNGSLRQFSFSAQDKQIEDFMVEAFRNFIKKGNPSTSDSFKIHWPRVSCPQQLEHVRIVHPPTLMTNIDRELMKRVLFWRKMARKYTEFKMAREMPQK</sequence>
<feature type="domain" description="Transferrin receptor-like dimerisation" evidence="8">
    <location>
        <begin position="636"/>
        <end position="726"/>
    </location>
</feature>
<dbReference type="Pfam" id="PF02225">
    <property type="entry name" value="PA"/>
    <property type="match status" value="1"/>
</dbReference>
<dbReference type="SUPFAM" id="SSF53187">
    <property type="entry name" value="Zn-dependent exopeptidases"/>
    <property type="match status" value="1"/>
</dbReference>
<dbReference type="FunFam" id="3.50.30.30:FF:000033">
    <property type="entry name" value="Glutamate carboxypeptidase 2 homolog"/>
    <property type="match status" value="1"/>
</dbReference>
<dbReference type="Pfam" id="PF04253">
    <property type="entry name" value="TFR_dimer"/>
    <property type="match status" value="1"/>
</dbReference>
<dbReference type="SUPFAM" id="SSF53474">
    <property type="entry name" value="alpha/beta-Hydrolases"/>
    <property type="match status" value="1"/>
</dbReference>
<dbReference type="InterPro" id="IPR002018">
    <property type="entry name" value="CarbesteraseB"/>
</dbReference>
<dbReference type="Gene3D" id="3.50.30.30">
    <property type="match status" value="1"/>
</dbReference>
<name>A0A183BIT0_GLOPA</name>
<keyword evidence="5" id="KW-0472">Membrane</keyword>
<dbReference type="GO" id="GO:0004180">
    <property type="term" value="F:carboxypeptidase activity"/>
    <property type="evidence" value="ECO:0007669"/>
    <property type="project" value="TreeGrafter"/>
</dbReference>
<dbReference type="SUPFAM" id="SSF47672">
    <property type="entry name" value="Transferrin receptor-like dimerisation domain"/>
    <property type="match status" value="1"/>
</dbReference>
<comment type="similarity">
    <text evidence="2">Belongs to the type-B carboxylesterase/lipase family.</text>
</comment>
<dbReference type="Proteomes" id="UP000050741">
    <property type="component" value="Unassembled WGS sequence"/>
</dbReference>
<dbReference type="InterPro" id="IPR007484">
    <property type="entry name" value="Peptidase_M28"/>
</dbReference>
<evidence type="ECO:0000256" key="5">
    <source>
        <dbReference type="SAM" id="Phobius"/>
    </source>
</evidence>
<dbReference type="PANTHER" id="PTHR10404:SF77">
    <property type="entry name" value="GLUTAMATE CARBOXYPEPTIDASE 2 HOMOLOG"/>
    <property type="match status" value="1"/>
</dbReference>
<evidence type="ECO:0000256" key="3">
    <source>
        <dbReference type="ARBA" id="ARBA00022487"/>
    </source>
</evidence>
<dbReference type="InterPro" id="IPR036757">
    <property type="entry name" value="TFR-like_dimer_dom_sf"/>
</dbReference>
<feature type="domain" description="Peptidase M28" evidence="9">
    <location>
        <begin position="368"/>
        <end position="564"/>
    </location>
</feature>
<dbReference type="InterPro" id="IPR019826">
    <property type="entry name" value="Carboxylesterase_B_AS"/>
</dbReference>
<reference evidence="10" key="1">
    <citation type="submission" date="2013-12" db="EMBL/GenBank/DDBJ databases">
        <authorList>
            <person name="Aslett M."/>
        </authorList>
    </citation>
    <scope>NUCLEOTIDE SEQUENCE [LARGE SCALE GENOMIC DNA]</scope>
    <source>
        <strain evidence="10">Lindley</strain>
    </source>
</reference>
<evidence type="ECO:0000256" key="1">
    <source>
        <dbReference type="ARBA" id="ARBA00005634"/>
    </source>
</evidence>
<evidence type="ECO:0000259" key="6">
    <source>
        <dbReference type="Pfam" id="PF00135"/>
    </source>
</evidence>
<dbReference type="PROSITE" id="PS00941">
    <property type="entry name" value="CARBOXYLESTERASE_B_2"/>
    <property type="match status" value="1"/>
</dbReference>
<dbReference type="WBParaSite" id="GPLIN_000050900">
    <property type="protein sequence ID" value="GPLIN_000050900"/>
    <property type="gene ID" value="GPLIN_000050900"/>
</dbReference>
<dbReference type="InterPro" id="IPR007365">
    <property type="entry name" value="TFR-like_dimer_dom"/>
</dbReference>
<protein>
    <submittedName>
        <fullName evidence="11">Glutamate carboxypeptidase 2</fullName>
    </submittedName>
</protein>
<keyword evidence="10" id="KW-1185">Reference proteome</keyword>
<dbReference type="PANTHER" id="PTHR10404">
    <property type="entry name" value="N-ACETYLATED-ALPHA-LINKED ACIDIC DIPEPTIDASE"/>
    <property type="match status" value="1"/>
</dbReference>
<dbReference type="Pfam" id="PF04389">
    <property type="entry name" value="Peptidase_M28"/>
    <property type="match status" value="1"/>
</dbReference>
<evidence type="ECO:0000313" key="10">
    <source>
        <dbReference type="Proteomes" id="UP000050741"/>
    </source>
</evidence>
<reference evidence="10" key="2">
    <citation type="submission" date="2014-05" db="EMBL/GenBank/DDBJ databases">
        <title>The genome and life-stage specific transcriptomes of Globodera pallida elucidate key aspects of plant parasitism by a cyst nematode.</title>
        <authorList>
            <person name="Cotton J.A."/>
            <person name="Lilley C.J."/>
            <person name="Jones L.M."/>
            <person name="Kikuchi T."/>
            <person name="Reid A.J."/>
            <person name="Thorpe P."/>
            <person name="Tsai I.J."/>
            <person name="Beasley H."/>
            <person name="Blok V."/>
            <person name="Cock P.J.A."/>
            <person name="Van den Akker S.E."/>
            <person name="Holroyd N."/>
            <person name="Hunt M."/>
            <person name="Mantelin S."/>
            <person name="Naghra H."/>
            <person name="Pain A."/>
            <person name="Palomares-Rius J.E."/>
            <person name="Zarowiecki M."/>
            <person name="Berriman M."/>
            <person name="Jones J.T."/>
            <person name="Urwin P.E."/>
        </authorList>
    </citation>
    <scope>NUCLEOTIDE SEQUENCE [LARGE SCALE GENOMIC DNA]</scope>
    <source>
        <strain evidence="10">Lindley</strain>
    </source>
</reference>
<evidence type="ECO:0000259" key="9">
    <source>
        <dbReference type="Pfam" id="PF04389"/>
    </source>
</evidence>
<keyword evidence="5" id="KW-0812">Transmembrane</keyword>
<feature type="domain" description="Carboxylesterase type B" evidence="6">
    <location>
        <begin position="764"/>
        <end position="1248"/>
    </location>
</feature>
<dbReference type="InterPro" id="IPR039373">
    <property type="entry name" value="Peptidase_M28B"/>
</dbReference>
<evidence type="ECO:0000259" key="7">
    <source>
        <dbReference type="Pfam" id="PF02225"/>
    </source>
</evidence>
<dbReference type="InterPro" id="IPR019819">
    <property type="entry name" value="Carboxylesterase_B_CS"/>
</dbReference>
<keyword evidence="3" id="KW-0719">Serine esterase</keyword>
<dbReference type="Gene3D" id="1.20.930.40">
    <property type="entry name" value="Transferrin receptor-like, dimerisation domain"/>
    <property type="match status" value="1"/>
</dbReference>
<dbReference type="InterPro" id="IPR003137">
    <property type="entry name" value="PA_domain"/>
</dbReference>
<keyword evidence="5" id="KW-1133">Transmembrane helix</keyword>
<proteinExistence type="inferred from homology"/>